<organism evidence="2 3">
    <name type="scientific">Gigaspora rosea</name>
    <dbReference type="NCBI Taxonomy" id="44941"/>
    <lineage>
        <taxon>Eukaryota</taxon>
        <taxon>Fungi</taxon>
        <taxon>Fungi incertae sedis</taxon>
        <taxon>Mucoromycota</taxon>
        <taxon>Glomeromycotina</taxon>
        <taxon>Glomeromycetes</taxon>
        <taxon>Diversisporales</taxon>
        <taxon>Gigasporaceae</taxon>
        <taxon>Gigaspora</taxon>
    </lineage>
</organism>
<dbReference type="EMBL" id="QKWP01000554">
    <property type="protein sequence ID" value="RIB18213.1"/>
    <property type="molecule type" value="Genomic_DNA"/>
</dbReference>
<dbReference type="GO" id="GO:0004672">
    <property type="term" value="F:protein kinase activity"/>
    <property type="evidence" value="ECO:0007669"/>
    <property type="project" value="InterPro"/>
</dbReference>
<dbReference type="Proteomes" id="UP000266673">
    <property type="component" value="Unassembled WGS sequence"/>
</dbReference>
<proteinExistence type="predicted"/>
<gene>
    <name evidence="2" type="ORF">C2G38_2185251</name>
</gene>
<name>A0A397VE28_9GLOM</name>
<evidence type="ECO:0000259" key="1">
    <source>
        <dbReference type="PROSITE" id="PS50011"/>
    </source>
</evidence>
<sequence>MKNLVDEWYENHIYGTRFFSLVKCANIILQQFGVNLLLTQGLTSVDKNVDEYSEPYVAPEVLKGSQPIQAADIYAFSVVMTEMSMGKKSFDEIRSDINLSMKI</sequence>
<evidence type="ECO:0000313" key="2">
    <source>
        <dbReference type="EMBL" id="RIB18213.1"/>
    </source>
</evidence>
<comment type="caution">
    <text evidence="2">The sequence shown here is derived from an EMBL/GenBank/DDBJ whole genome shotgun (WGS) entry which is preliminary data.</text>
</comment>
<dbReference type="InterPro" id="IPR001245">
    <property type="entry name" value="Ser-Thr/Tyr_kinase_cat_dom"/>
</dbReference>
<dbReference type="OrthoDB" id="10261027at2759"/>
<accession>A0A397VE28</accession>
<dbReference type="AlphaFoldDB" id="A0A397VE28"/>
<keyword evidence="3" id="KW-1185">Reference proteome</keyword>
<dbReference type="SUPFAM" id="SSF56112">
    <property type="entry name" value="Protein kinase-like (PK-like)"/>
    <property type="match status" value="1"/>
</dbReference>
<dbReference type="InterPro" id="IPR011009">
    <property type="entry name" value="Kinase-like_dom_sf"/>
</dbReference>
<dbReference type="PROSITE" id="PS50011">
    <property type="entry name" value="PROTEIN_KINASE_DOM"/>
    <property type="match status" value="1"/>
</dbReference>
<feature type="domain" description="Protein kinase" evidence="1">
    <location>
        <begin position="1"/>
        <end position="103"/>
    </location>
</feature>
<dbReference type="InterPro" id="IPR000719">
    <property type="entry name" value="Prot_kinase_dom"/>
</dbReference>
<dbReference type="Gene3D" id="1.10.510.10">
    <property type="entry name" value="Transferase(Phosphotransferase) domain 1"/>
    <property type="match status" value="1"/>
</dbReference>
<evidence type="ECO:0000313" key="3">
    <source>
        <dbReference type="Proteomes" id="UP000266673"/>
    </source>
</evidence>
<protein>
    <recommendedName>
        <fullName evidence="1">Protein kinase domain-containing protein</fullName>
    </recommendedName>
</protein>
<dbReference type="GO" id="GO:0005524">
    <property type="term" value="F:ATP binding"/>
    <property type="evidence" value="ECO:0007669"/>
    <property type="project" value="InterPro"/>
</dbReference>
<reference evidence="2 3" key="1">
    <citation type="submission" date="2018-06" db="EMBL/GenBank/DDBJ databases">
        <title>Comparative genomics reveals the genomic features of Rhizophagus irregularis, R. cerebriforme, R. diaphanum and Gigaspora rosea, and their symbiotic lifestyle signature.</title>
        <authorList>
            <person name="Morin E."/>
            <person name="San Clemente H."/>
            <person name="Chen E.C.H."/>
            <person name="De La Providencia I."/>
            <person name="Hainaut M."/>
            <person name="Kuo A."/>
            <person name="Kohler A."/>
            <person name="Murat C."/>
            <person name="Tang N."/>
            <person name="Roy S."/>
            <person name="Loubradou J."/>
            <person name="Henrissat B."/>
            <person name="Grigoriev I.V."/>
            <person name="Corradi N."/>
            <person name="Roux C."/>
            <person name="Martin F.M."/>
        </authorList>
    </citation>
    <scope>NUCLEOTIDE SEQUENCE [LARGE SCALE GENOMIC DNA]</scope>
    <source>
        <strain evidence="2 3">DAOM 194757</strain>
    </source>
</reference>
<dbReference type="Pfam" id="PF07714">
    <property type="entry name" value="PK_Tyr_Ser-Thr"/>
    <property type="match status" value="1"/>
</dbReference>